<dbReference type="InterPro" id="IPR036691">
    <property type="entry name" value="Endo/exonu/phosph_ase_sf"/>
</dbReference>
<dbReference type="EMBL" id="JAJSOF020000017">
    <property type="protein sequence ID" value="KAJ4439889.1"/>
    <property type="molecule type" value="Genomic_DNA"/>
</dbReference>
<proteinExistence type="predicted"/>
<keyword evidence="2" id="KW-1185">Reference proteome</keyword>
<evidence type="ECO:0000313" key="2">
    <source>
        <dbReference type="Proteomes" id="UP001148838"/>
    </source>
</evidence>
<evidence type="ECO:0000313" key="1">
    <source>
        <dbReference type="EMBL" id="KAJ4439889.1"/>
    </source>
</evidence>
<comment type="caution">
    <text evidence="1">The sequence shown here is derived from an EMBL/GenBank/DDBJ whole genome shotgun (WGS) entry which is preliminary data.</text>
</comment>
<organism evidence="1 2">
    <name type="scientific">Periplaneta americana</name>
    <name type="common">American cockroach</name>
    <name type="synonym">Blatta americana</name>
    <dbReference type="NCBI Taxonomy" id="6978"/>
    <lineage>
        <taxon>Eukaryota</taxon>
        <taxon>Metazoa</taxon>
        <taxon>Ecdysozoa</taxon>
        <taxon>Arthropoda</taxon>
        <taxon>Hexapoda</taxon>
        <taxon>Insecta</taxon>
        <taxon>Pterygota</taxon>
        <taxon>Neoptera</taxon>
        <taxon>Polyneoptera</taxon>
        <taxon>Dictyoptera</taxon>
        <taxon>Blattodea</taxon>
        <taxon>Blattoidea</taxon>
        <taxon>Blattidae</taxon>
        <taxon>Blattinae</taxon>
        <taxon>Periplaneta</taxon>
    </lineage>
</organism>
<sequence length="128" mass="14709">MDIVVLTETKKKGQGQEVIGDYIHIWTGVDKTSRAKSGVSVLIKKKWKREVVSWKEINERIIRITMSMFGVKLEIIGVYGPNDDDTVDNKRDFYEDLGEVVDECSDSSEMLIMGTLMEEWEGKSMMRL</sequence>
<accession>A0ABQ8T099</accession>
<name>A0ABQ8T099_PERAM</name>
<protein>
    <submittedName>
        <fullName evidence="1">Uncharacterized protein</fullName>
    </submittedName>
</protein>
<gene>
    <name evidence="1" type="ORF">ANN_08018</name>
</gene>
<dbReference type="Gene3D" id="3.60.10.10">
    <property type="entry name" value="Endonuclease/exonuclease/phosphatase"/>
    <property type="match status" value="1"/>
</dbReference>
<dbReference type="Proteomes" id="UP001148838">
    <property type="component" value="Unassembled WGS sequence"/>
</dbReference>
<dbReference type="SUPFAM" id="SSF56219">
    <property type="entry name" value="DNase I-like"/>
    <property type="match status" value="1"/>
</dbReference>
<reference evidence="1 2" key="1">
    <citation type="journal article" date="2022" name="Allergy">
        <title>Genome assembly and annotation of Periplaneta americana reveal a comprehensive cockroach allergen profile.</title>
        <authorList>
            <person name="Wang L."/>
            <person name="Xiong Q."/>
            <person name="Saelim N."/>
            <person name="Wang L."/>
            <person name="Nong W."/>
            <person name="Wan A.T."/>
            <person name="Shi M."/>
            <person name="Liu X."/>
            <person name="Cao Q."/>
            <person name="Hui J.H.L."/>
            <person name="Sookrung N."/>
            <person name="Leung T.F."/>
            <person name="Tungtrongchitr A."/>
            <person name="Tsui S.K.W."/>
        </authorList>
    </citation>
    <scope>NUCLEOTIDE SEQUENCE [LARGE SCALE GENOMIC DNA]</scope>
    <source>
        <strain evidence="1">PWHHKU_190912</strain>
    </source>
</reference>